<evidence type="ECO:0000313" key="1">
    <source>
        <dbReference type="EMBL" id="KTB38566.1"/>
    </source>
</evidence>
<sequence length="65" mass="7283">MIATTLSSLRPPRFKLWNLAIGDGLEYGHWRAGTQLGSGKRIQKGYDTKHASLLRCALKETSWPV</sequence>
<dbReference type="Proteomes" id="UP000054988">
    <property type="component" value="Unassembled WGS sequence"/>
</dbReference>
<reference evidence="1 2" key="1">
    <citation type="submission" date="2015-12" db="EMBL/GenBank/DDBJ databases">
        <title>Draft genome sequence of Moniliophthora roreri, the causal agent of frosty pod rot of cacao.</title>
        <authorList>
            <person name="Aime M.C."/>
            <person name="Diaz-Valderrama J.R."/>
            <person name="Kijpornyongpan T."/>
            <person name="Phillips-Mora W."/>
        </authorList>
    </citation>
    <scope>NUCLEOTIDE SEQUENCE [LARGE SCALE GENOMIC DNA]</scope>
    <source>
        <strain evidence="1 2">MCA 2952</strain>
    </source>
</reference>
<comment type="caution">
    <text evidence="1">The sequence shown here is derived from an EMBL/GenBank/DDBJ whole genome shotgun (WGS) entry which is preliminary data.</text>
</comment>
<evidence type="ECO:0000313" key="2">
    <source>
        <dbReference type="Proteomes" id="UP000054988"/>
    </source>
</evidence>
<protein>
    <submittedName>
        <fullName evidence="1">Uncharacterized protein</fullName>
    </submittedName>
</protein>
<dbReference type="AlphaFoldDB" id="A0A0W0FQT1"/>
<gene>
    <name evidence="1" type="ORF">WG66_8856</name>
</gene>
<proteinExistence type="predicted"/>
<accession>A0A0W0FQT1</accession>
<name>A0A0W0FQT1_MONRR</name>
<dbReference type="EMBL" id="LATX01001751">
    <property type="protein sequence ID" value="KTB38566.1"/>
    <property type="molecule type" value="Genomic_DNA"/>
</dbReference>
<organism evidence="1 2">
    <name type="scientific">Moniliophthora roreri</name>
    <name type="common">Frosty pod rot fungus</name>
    <name type="synonym">Monilia roreri</name>
    <dbReference type="NCBI Taxonomy" id="221103"/>
    <lineage>
        <taxon>Eukaryota</taxon>
        <taxon>Fungi</taxon>
        <taxon>Dikarya</taxon>
        <taxon>Basidiomycota</taxon>
        <taxon>Agaricomycotina</taxon>
        <taxon>Agaricomycetes</taxon>
        <taxon>Agaricomycetidae</taxon>
        <taxon>Agaricales</taxon>
        <taxon>Marasmiineae</taxon>
        <taxon>Marasmiaceae</taxon>
        <taxon>Moniliophthora</taxon>
    </lineage>
</organism>